<dbReference type="PANTHER" id="PTHR42648">
    <property type="entry name" value="TRANSPOSASE, PUTATIVE-RELATED"/>
    <property type="match status" value="1"/>
</dbReference>
<gene>
    <name evidence="3" type="ORF">EZV62_028277</name>
</gene>
<dbReference type="Pfam" id="PF25597">
    <property type="entry name" value="SH3_retrovirus"/>
    <property type="match status" value="1"/>
</dbReference>
<dbReference type="InterPro" id="IPR036397">
    <property type="entry name" value="RNaseH_sf"/>
</dbReference>
<evidence type="ECO:0000313" key="3">
    <source>
        <dbReference type="EMBL" id="TXG46246.1"/>
    </source>
</evidence>
<keyword evidence="4" id="KW-1185">Reference proteome</keyword>
<protein>
    <recommendedName>
        <fullName evidence="2">Integrase catalytic domain-containing protein</fullName>
    </recommendedName>
</protein>
<dbReference type="GO" id="GO:0003676">
    <property type="term" value="F:nucleic acid binding"/>
    <property type="evidence" value="ECO:0007669"/>
    <property type="project" value="InterPro"/>
</dbReference>
<sequence>MLRLDIDMLLMNLFLLFPDFLLLFSVKPRCPRDGKLRLSLFGRKRSCSEASQKVSEARASLEASKASRQTAIDDLHVARAERMSLNTEANAAETASKRADLEKAREAWLRGNRGDLRTGKILLQGQCEGDLYPIKPNTATIQPKTGPFSALSASSVSGDLWHHRLGHPSFKISDFTVMVVGNLITLVFAVFGMKKGFTIVCFSFPKTPQQNGLVERKHRHISEMGRTLMIASSVPLYFRAEAICTSVFLINRLPTPTLGWRSPFEALFGRLPDYKALRPFGCACYPHLAPYTAHKLEPRSRQCVFLGYSPNNKGYRSLDPSSGRVFISRHVIFDELSFPFATIQSPGSTNGTSYDDMVFIPVVRTEERVTPVTPPPAAPTMAVSSPLPSSFPAPVDITHATNATTSAASSIAGDSITIPAIAVSTAPELNK</sequence>
<reference evidence="4" key="1">
    <citation type="journal article" date="2019" name="Gigascience">
        <title>De novo genome assembly of the endangered Acer yangbiense, a plant species with extremely small populations endemic to Yunnan Province, China.</title>
        <authorList>
            <person name="Yang J."/>
            <person name="Wariss H.M."/>
            <person name="Tao L."/>
            <person name="Zhang R."/>
            <person name="Yun Q."/>
            <person name="Hollingsworth P."/>
            <person name="Dao Z."/>
            <person name="Luo G."/>
            <person name="Guo H."/>
            <person name="Ma Y."/>
            <person name="Sun W."/>
        </authorList>
    </citation>
    <scope>NUCLEOTIDE SEQUENCE [LARGE SCALE GENOMIC DNA]</scope>
    <source>
        <strain evidence="4">cv. Malutang</strain>
    </source>
</reference>
<dbReference type="SUPFAM" id="SSF53098">
    <property type="entry name" value="Ribonuclease H-like"/>
    <property type="match status" value="1"/>
</dbReference>
<dbReference type="AlphaFoldDB" id="A0A5C7GPW5"/>
<evidence type="ECO:0000256" key="1">
    <source>
        <dbReference type="SAM" id="SignalP"/>
    </source>
</evidence>
<keyword evidence="1" id="KW-0732">Signal</keyword>
<accession>A0A5C7GPW5</accession>
<dbReference type="GO" id="GO:0015074">
    <property type="term" value="P:DNA integration"/>
    <property type="evidence" value="ECO:0007669"/>
    <property type="project" value="InterPro"/>
</dbReference>
<dbReference type="InterPro" id="IPR039537">
    <property type="entry name" value="Retrotran_Ty1/copia-like"/>
</dbReference>
<comment type="caution">
    <text evidence="3">The sequence shown here is derived from an EMBL/GenBank/DDBJ whole genome shotgun (WGS) entry which is preliminary data.</text>
</comment>
<dbReference type="InterPro" id="IPR012337">
    <property type="entry name" value="RNaseH-like_sf"/>
</dbReference>
<dbReference type="Proteomes" id="UP000323000">
    <property type="component" value="Unassembled WGS sequence"/>
</dbReference>
<organism evidence="3 4">
    <name type="scientific">Acer yangbiense</name>
    <dbReference type="NCBI Taxonomy" id="1000413"/>
    <lineage>
        <taxon>Eukaryota</taxon>
        <taxon>Viridiplantae</taxon>
        <taxon>Streptophyta</taxon>
        <taxon>Embryophyta</taxon>
        <taxon>Tracheophyta</taxon>
        <taxon>Spermatophyta</taxon>
        <taxon>Magnoliopsida</taxon>
        <taxon>eudicotyledons</taxon>
        <taxon>Gunneridae</taxon>
        <taxon>Pentapetalae</taxon>
        <taxon>rosids</taxon>
        <taxon>malvids</taxon>
        <taxon>Sapindales</taxon>
        <taxon>Sapindaceae</taxon>
        <taxon>Hippocastanoideae</taxon>
        <taxon>Acereae</taxon>
        <taxon>Acer</taxon>
    </lineage>
</organism>
<proteinExistence type="predicted"/>
<dbReference type="EMBL" id="VAHF01000263">
    <property type="protein sequence ID" value="TXG46246.1"/>
    <property type="molecule type" value="Genomic_DNA"/>
</dbReference>
<dbReference type="Gene3D" id="3.30.420.10">
    <property type="entry name" value="Ribonuclease H-like superfamily/Ribonuclease H"/>
    <property type="match status" value="1"/>
</dbReference>
<name>A0A5C7GPW5_9ROSI</name>
<dbReference type="InterPro" id="IPR001584">
    <property type="entry name" value="Integrase_cat-core"/>
</dbReference>
<dbReference type="OrthoDB" id="1938465at2759"/>
<dbReference type="PROSITE" id="PS50994">
    <property type="entry name" value="INTEGRASE"/>
    <property type="match status" value="1"/>
</dbReference>
<dbReference type="InterPro" id="IPR057670">
    <property type="entry name" value="SH3_retrovirus"/>
</dbReference>
<feature type="chain" id="PRO_5022814829" description="Integrase catalytic domain-containing protein" evidence="1">
    <location>
        <begin position="24"/>
        <end position="431"/>
    </location>
</feature>
<feature type="signal peptide" evidence="1">
    <location>
        <begin position="1"/>
        <end position="23"/>
    </location>
</feature>
<evidence type="ECO:0000313" key="4">
    <source>
        <dbReference type="Proteomes" id="UP000323000"/>
    </source>
</evidence>
<dbReference type="PANTHER" id="PTHR42648:SF26">
    <property type="entry name" value="INTEGRASE CATALYTIC DOMAIN-CONTAINING PROTEIN"/>
    <property type="match status" value="1"/>
</dbReference>
<evidence type="ECO:0000259" key="2">
    <source>
        <dbReference type="PROSITE" id="PS50994"/>
    </source>
</evidence>
<feature type="domain" description="Integrase catalytic" evidence="2">
    <location>
        <begin position="202"/>
        <end position="271"/>
    </location>
</feature>